<comment type="similarity">
    <text evidence="2">Belongs to the eukaryotic RPC9 RNA polymerase subunit family.</text>
</comment>
<proteinExistence type="inferred from homology"/>
<evidence type="ECO:0000313" key="10">
    <source>
        <dbReference type="Proteomes" id="UP000245383"/>
    </source>
</evidence>
<feature type="region of interest" description="Disordered" evidence="7">
    <location>
        <begin position="34"/>
        <end position="59"/>
    </location>
</feature>
<keyword evidence="5" id="KW-0804">Transcription</keyword>
<evidence type="ECO:0000256" key="5">
    <source>
        <dbReference type="ARBA" id="ARBA00023163"/>
    </source>
</evidence>
<feature type="compositionally biased region" description="Polar residues" evidence="7">
    <location>
        <begin position="34"/>
        <end position="50"/>
    </location>
</feature>
<name>A0A2T9YJI3_9FUNG</name>
<gene>
    <name evidence="9" type="ORF">BB561_003798</name>
</gene>
<dbReference type="GO" id="GO:0005666">
    <property type="term" value="C:RNA polymerase III complex"/>
    <property type="evidence" value="ECO:0007669"/>
    <property type="project" value="InterPro"/>
</dbReference>
<accession>A0A2T9YJI3</accession>
<dbReference type="GO" id="GO:0006384">
    <property type="term" value="P:transcription initiation at RNA polymerase III promoter"/>
    <property type="evidence" value="ECO:0007669"/>
    <property type="project" value="InterPro"/>
</dbReference>
<sequence>MKVLEAQSALLSNYEVLELILSEKKKVLDSIDNQSTTQVQPNGNSLSVQDSKNKHSDSHAKLQQPANLLTIEHELLQYLQDENLKINTQSAVKVGTFLTNIQKFKLTKAEKLQLLNLAPEKQVDLYLVIEEPEERFTSEEISELINIVADSLN</sequence>
<protein>
    <recommendedName>
        <fullName evidence="3">DNA-directed RNA polymerase III subunit RPC9</fullName>
    </recommendedName>
</protein>
<dbReference type="AlphaFoldDB" id="A0A2T9YJI3"/>
<dbReference type="SMART" id="SM00657">
    <property type="entry name" value="RPOL4c"/>
    <property type="match status" value="1"/>
</dbReference>
<dbReference type="InterPro" id="IPR010997">
    <property type="entry name" value="HRDC-like_sf"/>
</dbReference>
<dbReference type="Proteomes" id="UP000245383">
    <property type="component" value="Unassembled WGS sequence"/>
</dbReference>
<comment type="subcellular location">
    <subcellularLocation>
        <location evidence="1">Nucleus</location>
    </subcellularLocation>
</comment>
<reference evidence="9 10" key="1">
    <citation type="journal article" date="2018" name="MBio">
        <title>Comparative Genomics Reveals the Core Gene Toolbox for the Fungus-Insect Symbiosis.</title>
        <authorList>
            <person name="Wang Y."/>
            <person name="Stata M."/>
            <person name="Wang W."/>
            <person name="Stajich J.E."/>
            <person name="White M.M."/>
            <person name="Moncalvo J.M."/>
        </authorList>
    </citation>
    <scope>NUCLEOTIDE SEQUENCE [LARGE SCALE GENOMIC DNA]</scope>
    <source>
        <strain evidence="9 10">SWE-8-4</strain>
    </source>
</reference>
<keyword evidence="6" id="KW-0539">Nucleus</keyword>
<evidence type="ECO:0000256" key="4">
    <source>
        <dbReference type="ARBA" id="ARBA00022478"/>
    </source>
</evidence>
<evidence type="ECO:0000259" key="8">
    <source>
        <dbReference type="SMART" id="SM00657"/>
    </source>
</evidence>
<dbReference type="InterPro" id="IPR038324">
    <property type="entry name" value="Rpb4/RPC9_sf"/>
</dbReference>
<evidence type="ECO:0000256" key="2">
    <source>
        <dbReference type="ARBA" id="ARBA00006898"/>
    </source>
</evidence>
<dbReference type="SUPFAM" id="SSF47819">
    <property type="entry name" value="HRDC-like"/>
    <property type="match status" value="1"/>
</dbReference>
<dbReference type="PANTHER" id="PTHR15561:SF0">
    <property type="entry name" value="DNA-DIRECTED RNA POLYMERASE III SUBUNIT RPC9"/>
    <property type="match status" value="1"/>
</dbReference>
<dbReference type="InterPro" id="IPR038846">
    <property type="entry name" value="RPC9"/>
</dbReference>
<dbReference type="EMBL" id="MBFR01000160">
    <property type="protein sequence ID" value="PVU92491.1"/>
    <property type="molecule type" value="Genomic_DNA"/>
</dbReference>
<organism evidence="9 10">
    <name type="scientific">Smittium simulii</name>
    <dbReference type="NCBI Taxonomy" id="133385"/>
    <lineage>
        <taxon>Eukaryota</taxon>
        <taxon>Fungi</taxon>
        <taxon>Fungi incertae sedis</taxon>
        <taxon>Zoopagomycota</taxon>
        <taxon>Kickxellomycotina</taxon>
        <taxon>Harpellomycetes</taxon>
        <taxon>Harpellales</taxon>
        <taxon>Legeriomycetaceae</taxon>
        <taxon>Smittium</taxon>
    </lineage>
</organism>
<evidence type="ECO:0000256" key="7">
    <source>
        <dbReference type="SAM" id="MobiDB-lite"/>
    </source>
</evidence>
<evidence type="ECO:0000256" key="1">
    <source>
        <dbReference type="ARBA" id="ARBA00004123"/>
    </source>
</evidence>
<keyword evidence="10" id="KW-1185">Reference proteome</keyword>
<evidence type="ECO:0000256" key="6">
    <source>
        <dbReference type="ARBA" id="ARBA00023242"/>
    </source>
</evidence>
<evidence type="ECO:0000256" key="3">
    <source>
        <dbReference type="ARBA" id="ARBA00016672"/>
    </source>
</evidence>
<dbReference type="InterPro" id="IPR006590">
    <property type="entry name" value="RNA_pol_Rpb4/RPC9_core"/>
</dbReference>
<comment type="caution">
    <text evidence="9">The sequence shown here is derived from an EMBL/GenBank/DDBJ whole genome shotgun (WGS) entry which is preliminary data.</text>
</comment>
<evidence type="ECO:0000313" key="9">
    <source>
        <dbReference type="EMBL" id="PVU92491.1"/>
    </source>
</evidence>
<dbReference type="Pfam" id="PF03874">
    <property type="entry name" value="RNA_pol_Rpb4"/>
    <property type="match status" value="1"/>
</dbReference>
<dbReference type="Gene3D" id="1.20.1250.40">
    <property type="match status" value="1"/>
</dbReference>
<dbReference type="STRING" id="133385.A0A2T9YJI3"/>
<keyword evidence="4" id="KW-0240">DNA-directed RNA polymerase</keyword>
<dbReference type="GO" id="GO:0000166">
    <property type="term" value="F:nucleotide binding"/>
    <property type="evidence" value="ECO:0007669"/>
    <property type="project" value="InterPro"/>
</dbReference>
<feature type="domain" description="RNA polymerase Rpb4/RPC9 core" evidence="8">
    <location>
        <begin position="1"/>
        <end position="153"/>
    </location>
</feature>
<dbReference type="OrthoDB" id="1746530at2759"/>
<dbReference type="PANTHER" id="PTHR15561">
    <property type="entry name" value="CALCITONIN GENE-RELATED PEPTIDE-RECEPTOR COMPONENT PROTEIN"/>
    <property type="match status" value="1"/>
</dbReference>
<dbReference type="InterPro" id="IPR005574">
    <property type="entry name" value="Rpb4/RPC9"/>
</dbReference>